<dbReference type="Proteomes" id="UP000595197">
    <property type="component" value="Chromosome"/>
</dbReference>
<sequence>MRVSYYDPDQRALEKAESRRRDEEALVSGGISHEELQRINGGYGMFRGSKLVRRPRAKAADRTPGVAP</sequence>
<evidence type="ECO:0000313" key="2">
    <source>
        <dbReference type="Proteomes" id="UP000595197"/>
    </source>
</evidence>
<gene>
    <name evidence="1" type="ORF">IGS68_27070</name>
</gene>
<evidence type="ECO:0000313" key="1">
    <source>
        <dbReference type="EMBL" id="QQP89585.1"/>
    </source>
</evidence>
<name>A0ABX7B759_9PROT</name>
<accession>A0ABX7B759</accession>
<dbReference type="RefSeq" id="WP_201075963.1">
    <property type="nucleotide sequence ID" value="NZ_CP067420.1"/>
</dbReference>
<keyword evidence="2" id="KW-1185">Reference proteome</keyword>
<reference evidence="1" key="1">
    <citation type="submission" date="2021-02" db="EMBL/GenBank/DDBJ databases">
        <title>Skermanella TT6 skin isolate.</title>
        <authorList>
            <person name="Lee K."/>
            <person name="Ganzorig M."/>
        </authorList>
    </citation>
    <scope>NUCLEOTIDE SEQUENCE</scope>
    <source>
        <strain evidence="1">TT6</strain>
    </source>
</reference>
<proteinExistence type="predicted"/>
<organism evidence="1 2">
    <name type="scientific">Skermanella cutis</name>
    <dbReference type="NCBI Taxonomy" id="2775420"/>
    <lineage>
        <taxon>Bacteria</taxon>
        <taxon>Pseudomonadati</taxon>
        <taxon>Pseudomonadota</taxon>
        <taxon>Alphaproteobacteria</taxon>
        <taxon>Rhodospirillales</taxon>
        <taxon>Azospirillaceae</taxon>
        <taxon>Skermanella</taxon>
    </lineage>
</organism>
<dbReference type="EMBL" id="CP067420">
    <property type="protein sequence ID" value="QQP89585.1"/>
    <property type="molecule type" value="Genomic_DNA"/>
</dbReference>
<protein>
    <submittedName>
        <fullName evidence="1">Uncharacterized protein</fullName>
    </submittedName>
</protein>